<dbReference type="eggNOG" id="KOG0144">
    <property type="taxonomic scope" value="Eukaryota"/>
</dbReference>
<evidence type="ECO:0000256" key="3">
    <source>
        <dbReference type="PROSITE-ProRule" id="PRU00176"/>
    </source>
</evidence>
<dbReference type="InterPro" id="IPR012677">
    <property type="entry name" value="Nucleotide-bd_a/b_plait_sf"/>
</dbReference>
<proteinExistence type="predicted"/>
<dbReference type="InterPro" id="IPR000504">
    <property type="entry name" value="RRM_dom"/>
</dbReference>
<evidence type="ECO:0000256" key="4">
    <source>
        <dbReference type="SAM" id="MobiDB-lite"/>
    </source>
</evidence>
<dbReference type="PROSITE" id="PS50102">
    <property type="entry name" value="RRM"/>
    <property type="match status" value="3"/>
</dbReference>
<dbReference type="InParanoid" id="I7MH21"/>
<feature type="domain" description="RRM" evidence="5">
    <location>
        <begin position="161"/>
        <end position="240"/>
    </location>
</feature>
<gene>
    <name evidence="6" type="ORF">TTHERM_00421000</name>
</gene>
<dbReference type="InterPro" id="IPR035979">
    <property type="entry name" value="RBD_domain_sf"/>
</dbReference>
<sequence length="442" mass="50897">MNTNEYIDQFDQNKNMGAYYDSNGYAMQNQQQMDQTYQNPQNEIKEGGDLLKINNTQILIRRQENTVDLKLFVGQLPKTWEKEQVKDFFSKFGRIYEVQIIRDNKGQHKGCAFVKFASMTDAEKAIEAVKNTTFPGMKNNVEIKWADNEEERLGVNQDSDHKLFIGSLPKSCTEQNIKDIFEFFGEIEELHLMKDNQQNTRQAFLKFKQKEKAHLAIRNLNSQVYINDAENPIEVRFAKKYVKQEKPNPTPAPKPDPAPAPQQISWQKVYFKYYTEENEPYYFHPLLNTSAFDKPGPGSLILDIDGNQEYIDNNPRPTRNEPVVINDRKDVYGKKHGPPGANLFIFHLPNDYRDSDLEKLFSEYGEVISARVNTRPDGTSKGFGFISYNHPSQAEAAITALNGLQIKNKRLKVEIKKEGMDNNGNMKQSNPGSLNQTSFHPF</sequence>
<name>I7MH21_TETTS</name>
<dbReference type="GO" id="GO:0005737">
    <property type="term" value="C:cytoplasm"/>
    <property type="evidence" value="ECO:0007669"/>
    <property type="project" value="UniProtKB-ARBA"/>
</dbReference>
<evidence type="ECO:0000259" key="5">
    <source>
        <dbReference type="PROSITE" id="PS50102"/>
    </source>
</evidence>
<protein>
    <submittedName>
        <fullName evidence="6">RNA-binding family CELF1 RNA recognition motif 3 in CELF/bruno-like protein</fullName>
    </submittedName>
</protein>
<feature type="compositionally biased region" description="Polar residues" evidence="4">
    <location>
        <begin position="422"/>
        <end position="442"/>
    </location>
</feature>
<evidence type="ECO:0000256" key="1">
    <source>
        <dbReference type="ARBA" id="ARBA00022737"/>
    </source>
</evidence>
<dbReference type="OrthoDB" id="284619at2759"/>
<reference evidence="7" key="1">
    <citation type="journal article" date="2006" name="PLoS Biol.">
        <title>Macronuclear genome sequence of the ciliate Tetrahymena thermophila, a model eukaryote.</title>
        <authorList>
            <person name="Eisen J.A."/>
            <person name="Coyne R.S."/>
            <person name="Wu M."/>
            <person name="Wu D."/>
            <person name="Thiagarajan M."/>
            <person name="Wortman J.R."/>
            <person name="Badger J.H."/>
            <person name="Ren Q."/>
            <person name="Amedeo P."/>
            <person name="Jones K.M."/>
            <person name="Tallon L.J."/>
            <person name="Delcher A.L."/>
            <person name="Salzberg S.L."/>
            <person name="Silva J.C."/>
            <person name="Haas B.J."/>
            <person name="Majoros W.H."/>
            <person name="Farzad M."/>
            <person name="Carlton J.M."/>
            <person name="Smith R.K. Jr."/>
            <person name="Garg J."/>
            <person name="Pearlman R.E."/>
            <person name="Karrer K.M."/>
            <person name="Sun L."/>
            <person name="Manning G."/>
            <person name="Elde N.C."/>
            <person name="Turkewitz A.P."/>
            <person name="Asai D.J."/>
            <person name="Wilkes D.E."/>
            <person name="Wang Y."/>
            <person name="Cai H."/>
            <person name="Collins K."/>
            <person name="Stewart B.A."/>
            <person name="Lee S.R."/>
            <person name="Wilamowska K."/>
            <person name="Weinberg Z."/>
            <person name="Ruzzo W.L."/>
            <person name="Wloga D."/>
            <person name="Gaertig J."/>
            <person name="Frankel J."/>
            <person name="Tsao C.-C."/>
            <person name="Gorovsky M.A."/>
            <person name="Keeling P.J."/>
            <person name="Waller R.F."/>
            <person name="Patron N.J."/>
            <person name="Cherry J.M."/>
            <person name="Stover N.A."/>
            <person name="Krieger C.J."/>
            <person name="del Toro C."/>
            <person name="Ryder H.F."/>
            <person name="Williamson S.C."/>
            <person name="Barbeau R.A."/>
            <person name="Hamilton E.P."/>
            <person name="Orias E."/>
        </authorList>
    </citation>
    <scope>NUCLEOTIDE SEQUENCE [LARGE SCALE GENOMIC DNA]</scope>
    <source>
        <strain evidence="7">SB210</strain>
    </source>
</reference>
<dbReference type="CDD" id="cd12362">
    <property type="entry name" value="RRM3_CELF1-6"/>
    <property type="match status" value="1"/>
</dbReference>
<dbReference type="SUPFAM" id="SSF54928">
    <property type="entry name" value="RNA-binding domain, RBD"/>
    <property type="match status" value="3"/>
</dbReference>
<feature type="domain" description="RRM" evidence="5">
    <location>
        <begin position="69"/>
        <end position="148"/>
    </location>
</feature>
<dbReference type="Pfam" id="PF00076">
    <property type="entry name" value="RRM_1"/>
    <property type="match status" value="3"/>
</dbReference>
<evidence type="ECO:0000256" key="2">
    <source>
        <dbReference type="ARBA" id="ARBA00022884"/>
    </source>
</evidence>
<dbReference type="FunFam" id="3.30.70.330:FF:000013">
    <property type="entry name" value="CUGBP Elav-like family member 1 isoform 2"/>
    <property type="match status" value="1"/>
</dbReference>
<dbReference type="Gene3D" id="3.30.70.330">
    <property type="match status" value="3"/>
</dbReference>
<feature type="region of interest" description="Disordered" evidence="4">
    <location>
        <begin position="418"/>
        <end position="442"/>
    </location>
</feature>
<dbReference type="RefSeq" id="XP_001033355.2">
    <property type="nucleotide sequence ID" value="XM_001033355.2"/>
</dbReference>
<dbReference type="GO" id="GO:0009967">
    <property type="term" value="P:positive regulation of signal transduction"/>
    <property type="evidence" value="ECO:0007669"/>
    <property type="project" value="UniProtKB-ARBA"/>
</dbReference>
<dbReference type="AlphaFoldDB" id="I7MH21"/>
<accession>I7MH21</accession>
<organism evidence="6 7">
    <name type="scientific">Tetrahymena thermophila (strain SB210)</name>
    <dbReference type="NCBI Taxonomy" id="312017"/>
    <lineage>
        <taxon>Eukaryota</taxon>
        <taxon>Sar</taxon>
        <taxon>Alveolata</taxon>
        <taxon>Ciliophora</taxon>
        <taxon>Intramacronucleata</taxon>
        <taxon>Oligohymenophorea</taxon>
        <taxon>Hymenostomatida</taxon>
        <taxon>Tetrahymenina</taxon>
        <taxon>Tetrahymenidae</taxon>
        <taxon>Tetrahymena</taxon>
    </lineage>
</organism>
<dbReference type="KEGG" id="tet:TTHERM_00421000"/>
<evidence type="ECO:0000313" key="7">
    <source>
        <dbReference type="Proteomes" id="UP000009168"/>
    </source>
</evidence>
<keyword evidence="1" id="KW-0677">Repeat</keyword>
<dbReference type="SMART" id="SM00360">
    <property type="entry name" value="RRM"/>
    <property type="match status" value="3"/>
</dbReference>
<keyword evidence="7" id="KW-1185">Reference proteome</keyword>
<dbReference type="GeneID" id="7831496"/>
<dbReference type="EMBL" id="GG662536">
    <property type="protein sequence ID" value="EAR85692.2"/>
    <property type="molecule type" value="Genomic_DNA"/>
</dbReference>
<dbReference type="GO" id="GO:0010629">
    <property type="term" value="P:negative regulation of gene expression"/>
    <property type="evidence" value="ECO:0007669"/>
    <property type="project" value="UniProtKB-ARBA"/>
</dbReference>
<dbReference type="FunFam" id="3.30.70.330:FF:000383">
    <property type="entry name" value="Sex lethal, isoform D"/>
    <property type="match status" value="1"/>
</dbReference>
<feature type="domain" description="RRM" evidence="5">
    <location>
        <begin position="341"/>
        <end position="418"/>
    </location>
</feature>
<dbReference type="Proteomes" id="UP000009168">
    <property type="component" value="Unassembled WGS sequence"/>
</dbReference>
<keyword evidence="2 3" id="KW-0694">RNA-binding</keyword>
<dbReference type="GO" id="GO:0003729">
    <property type="term" value="F:mRNA binding"/>
    <property type="evidence" value="ECO:0007669"/>
    <property type="project" value="UniProtKB-ARBA"/>
</dbReference>
<dbReference type="PANTHER" id="PTHR24012">
    <property type="entry name" value="RNA BINDING PROTEIN"/>
    <property type="match status" value="1"/>
</dbReference>
<evidence type="ECO:0000313" key="6">
    <source>
        <dbReference type="EMBL" id="EAR85692.2"/>
    </source>
</evidence>